<keyword evidence="5" id="KW-0249">Electron transport</keyword>
<name>A0A6P4A5H1_ZIZJJ</name>
<feature type="transmembrane region" description="Helical" evidence="8">
    <location>
        <begin position="265"/>
        <end position="284"/>
    </location>
</feature>
<dbReference type="PROSITE" id="PS50836">
    <property type="entry name" value="DOMON"/>
    <property type="match status" value="1"/>
</dbReference>
<dbReference type="Pfam" id="PF03351">
    <property type="entry name" value="DOMON"/>
    <property type="match status" value="1"/>
</dbReference>
<feature type="transmembrane region" description="Helical" evidence="8">
    <location>
        <begin position="367"/>
        <end position="386"/>
    </location>
</feature>
<keyword evidence="2" id="KW-0813">Transport</keyword>
<feature type="transmembrane region" description="Helical" evidence="8">
    <location>
        <begin position="237"/>
        <end position="258"/>
    </location>
</feature>
<dbReference type="InterPro" id="IPR005018">
    <property type="entry name" value="DOMON_domain"/>
</dbReference>
<dbReference type="PROSITE" id="PS50939">
    <property type="entry name" value="CYTOCHROME_B561"/>
    <property type="match status" value="1"/>
</dbReference>
<dbReference type="KEGG" id="zju:107423627"/>
<feature type="transmembrane region" description="Helical" evidence="8">
    <location>
        <begin position="89"/>
        <end position="107"/>
    </location>
</feature>
<dbReference type="Gene3D" id="1.20.120.1770">
    <property type="match status" value="1"/>
</dbReference>
<keyword evidence="3 8" id="KW-0812">Transmembrane</keyword>
<evidence type="ECO:0000256" key="7">
    <source>
        <dbReference type="ARBA" id="ARBA00023136"/>
    </source>
</evidence>
<feature type="transmembrane region" description="Helical" evidence="8">
    <location>
        <begin position="6"/>
        <end position="30"/>
    </location>
</feature>
<keyword evidence="7 8" id="KW-0472">Membrane</keyword>
<dbReference type="InterPro" id="IPR006593">
    <property type="entry name" value="Cyt_b561/ferric_Rdtase_TM"/>
</dbReference>
<gene>
    <name evidence="12" type="primary">LOC107423627</name>
</gene>
<evidence type="ECO:0000256" key="8">
    <source>
        <dbReference type="SAM" id="Phobius"/>
    </source>
</evidence>
<evidence type="ECO:0000256" key="6">
    <source>
        <dbReference type="ARBA" id="ARBA00022989"/>
    </source>
</evidence>
<dbReference type="CDD" id="cd08760">
    <property type="entry name" value="Cyt_b561_FRRS1_like"/>
    <property type="match status" value="1"/>
</dbReference>
<dbReference type="SUPFAM" id="SSF49344">
    <property type="entry name" value="CBD9-like"/>
    <property type="match status" value="1"/>
</dbReference>
<evidence type="ECO:0000313" key="12">
    <source>
        <dbReference type="RefSeq" id="XP_015888697.2"/>
    </source>
</evidence>
<dbReference type="GeneID" id="107423627"/>
<proteinExistence type="predicted"/>
<dbReference type="GO" id="GO:0016020">
    <property type="term" value="C:membrane"/>
    <property type="evidence" value="ECO:0007669"/>
    <property type="project" value="UniProtKB-SubCell"/>
</dbReference>
<dbReference type="AlphaFoldDB" id="A0A6P4A5H1"/>
<accession>A0A6P4A5H1</accession>
<evidence type="ECO:0000256" key="5">
    <source>
        <dbReference type="ARBA" id="ARBA00022982"/>
    </source>
</evidence>
<dbReference type="InParanoid" id="A0A6P4A5H1"/>
<evidence type="ECO:0000313" key="11">
    <source>
        <dbReference type="Proteomes" id="UP001652623"/>
    </source>
</evidence>
<reference evidence="12" key="1">
    <citation type="submission" date="2025-08" db="UniProtKB">
        <authorList>
            <consortium name="RefSeq"/>
        </authorList>
    </citation>
    <scope>IDENTIFICATION</scope>
    <source>
        <tissue evidence="12">Seedling</tissue>
    </source>
</reference>
<sequence>MANWESWVSVFRFVIGFWVVVAILEGNIFVVADDISSVGRAENNAEVSQICNTDMSSFLPPPFTNLSGMTCTTLWNTFVMKYSQDKENVVNIILSAVYTTGWVGMGFSKDGNMVGSSAMVGWINKRGEARIRQYYLQGYESSKVIPDKGELPLTGIPSSVVLHGARIYLAFQLKFPTRLAQQPLILALGSAHPNAHFHLPIHEDKKVVKFDFSAGSAASASSSGSGSNIGQKKKNHGILGIIGWGLFLPIGAIIPRYFKHKDPLWYYLHIVIQFVGFIFGLATVVLGKQLYDDMGADQPTHRGIGIFVLFLSILQVLAFFLRPNKDAKIRMYWNWYHHWCGRVALFFAALNITIGINIGHAGNDWKIGYGFLLAVVLLSVIILEALKCMKRRSDSDTMPSSFQMNPIQ</sequence>
<keyword evidence="6 8" id="KW-1133">Transmembrane helix</keyword>
<protein>
    <submittedName>
        <fullName evidence="12">Cytochrome b561 and DOMON domain-containing protein At3g61750</fullName>
    </submittedName>
</protein>
<feature type="transmembrane region" description="Helical" evidence="8">
    <location>
        <begin position="343"/>
        <end position="361"/>
    </location>
</feature>
<dbReference type="PANTHER" id="PTHR23130">
    <property type="entry name" value="CYTOCHROME B561 AND DOMON DOMAIN-CONTAINING PROTEIN"/>
    <property type="match status" value="1"/>
</dbReference>
<evidence type="ECO:0000256" key="2">
    <source>
        <dbReference type="ARBA" id="ARBA00022448"/>
    </source>
</evidence>
<dbReference type="SMART" id="SM00665">
    <property type="entry name" value="B561"/>
    <property type="match status" value="1"/>
</dbReference>
<evidence type="ECO:0000256" key="3">
    <source>
        <dbReference type="ARBA" id="ARBA00022692"/>
    </source>
</evidence>
<evidence type="ECO:0000256" key="1">
    <source>
        <dbReference type="ARBA" id="ARBA00004370"/>
    </source>
</evidence>
<dbReference type="Pfam" id="PF03188">
    <property type="entry name" value="Cytochrom_B561"/>
    <property type="match status" value="1"/>
</dbReference>
<dbReference type="CDD" id="cd09631">
    <property type="entry name" value="DOMON_DOH"/>
    <property type="match status" value="1"/>
</dbReference>
<dbReference type="Proteomes" id="UP001652623">
    <property type="component" value="Chromosome 7"/>
</dbReference>
<dbReference type="PANTHER" id="PTHR23130:SF115">
    <property type="entry name" value="OS01G0680900 PROTEIN"/>
    <property type="match status" value="1"/>
</dbReference>
<comment type="subcellular location">
    <subcellularLocation>
        <location evidence="1">Membrane</location>
    </subcellularLocation>
</comment>
<dbReference type="SMART" id="SM00664">
    <property type="entry name" value="DoH"/>
    <property type="match status" value="1"/>
</dbReference>
<organism evidence="11 12">
    <name type="scientific">Ziziphus jujuba</name>
    <name type="common">Chinese jujube</name>
    <name type="synonym">Ziziphus sativa</name>
    <dbReference type="NCBI Taxonomy" id="326968"/>
    <lineage>
        <taxon>Eukaryota</taxon>
        <taxon>Viridiplantae</taxon>
        <taxon>Streptophyta</taxon>
        <taxon>Embryophyta</taxon>
        <taxon>Tracheophyta</taxon>
        <taxon>Spermatophyta</taxon>
        <taxon>Magnoliopsida</taxon>
        <taxon>eudicotyledons</taxon>
        <taxon>Gunneridae</taxon>
        <taxon>Pentapetalae</taxon>
        <taxon>rosids</taxon>
        <taxon>fabids</taxon>
        <taxon>Rosales</taxon>
        <taxon>Rhamnaceae</taxon>
        <taxon>Paliureae</taxon>
        <taxon>Ziziphus</taxon>
    </lineage>
</organism>
<feature type="domain" description="Cytochrome b561" evidence="10">
    <location>
        <begin position="196"/>
        <end position="392"/>
    </location>
</feature>
<dbReference type="RefSeq" id="XP_015888697.2">
    <property type="nucleotide sequence ID" value="XM_016033211.4"/>
</dbReference>
<evidence type="ECO:0000259" key="10">
    <source>
        <dbReference type="PROSITE" id="PS50939"/>
    </source>
</evidence>
<evidence type="ECO:0000259" key="9">
    <source>
        <dbReference type="PROSITE" id="PS50836"/>
    </source>
</evidence>
<evidence type="ECO:0000256" key="4">
    <source>
        <dbReference type="ARBA" id="ARBA00022729"/>
    </source>
</evidence>
<feature type="domain" description="DOMON" evidence="9">
    <location>
        <begin position="76"/>
        <end position="189"/>
    </location>
</feature>
<keyword evidence="11" id="KW-1185">Reference proteome</keyword>
<feature type="transmembrane region" description="Helical" evidence="8">
    <location>
        <begin position="304"/>
        <end position="322"/>
    </location>
</feature>
<keyword evidence="4" id="KW-0732">Signal</keyword>
<dbReference type="InterPro" id="IPR045266">
    <property type="entry name" value="DOH_DOMON"/>
</dbReference>